<evidence type="ECO:0000313" key="2">
    <source>
        <dbReference type="EMBL" id="QHT02514.1"/>
    </source>
</evidence>
<accession>A0A6C0CFX0</accession>
<feature type="region of interest" description="Disordered" evidence="1">
    <location>
        <begin position="409"/>
        <end position="453"/>
    </location>
</feature>
<evidence type="ECO:0000256" key="1">
    <source>
        <dbReference type="SAM" id="MobiDB-lite"/>
    </source>
</evidence>
<reference evidence="2" key="1">
    <citation type="journal article" date="2020" name="Nature">
        <title>Giant virus diversity and host interactions through global metagenomics.</title>
        <authorList>
            <person name="Schulz F."/>
            <person name="Roux S."/>
            <person name="Paez-Espino D."/>
            <person name="Jungbluth S."/>
            <person name="Walsh D.A."/>
            <person name="Denef V.J."/>
            <person name="McMahon K.D."/>
            <person name="Konstantinidis K.T."/>
            <person name="Eloe-Fadrosh E.A."/>
            <person name="Kyrpides N.C."/>
            <person name="Woyke T."/>
        </authorList>
    </citation>
    <scope>NUCLEOTIDE SEQUENCE</scope>
    <source>
        <strain evidence="2">GVMAG-M-3300020595-32</strain>
    </source>
</reference>
<sequence length="453" mass="53199">MYKFKNKELILSSISISPEIRKGNTLLTNKDITIFNSSLIPIKDTTNYLIASRGWYGNVRSWDGINFVVLTVFNKNYKKINQNIIDVDLSLLEEHTLKFKEFKNRIVVHQKQASDGPEDPRLFYYKDDIFILVNELDDDSKRQMYLAVIDVDTLNYKIPKTLVCEYQSTNFEKNWGPFTYKNKLHMLYDINPLKILEVDGQYNCKMVINKSDKKISEMVKSFGDLHFHMRNSSNLIKFGKEYLGIGHAVLDYKQDTNINKYLIPALADSDYSGTDKDYFNRFFKYYLGFFYTLDMNKQEITKISPFFQLPSKESKQELIFFPTSFYEDKDNFLNISYSLGDNRSYICKLHREVVKASLYNKENIDVHMNFNINPNYYLELLRTLRIMNNLPHSLKDYNIFVGTKNRKNMKKSVMKQSKYMSKSGSKSKSKSKSSKSKSKSSKSKSKSSKSRRR</sequence>
<feature type="compositionally biased region" description="Basic residues" evidence="1">
    <location>
        <begin position="425"/>
        <end position="453"/>
    </location>
</feature>
<dbReference type="EMBL" id="MN739395">
    <property type="protein sequence ID" value="QHT02514.1"/>
    <property type="molecule type" value="Genomic_DNA"/>
</dbReference>
<dbReference type="AlphaFoldDB" id="A0A6C0CFX0"/>
<proteinExistence type="predicted"/>
<protein>
    <submittedName>
        <fullName evidence="2">Uncharacterized protein</fullName>
    </submittedName>
</protein>
<name>A0A6C0CFX0_9ZZZZ</name>
<organism evidence="2">
    <name type="scientific">viral metagenome</name>
    <dbReference type="NCBI Taxonomy" id="1070528"/>
    <lineage>
        <taxon>unclassified sequences</taxon>
        <taxon>metagenomes</taxon>
        <taxon>organismal metagenomes</taxon>
    </lineage>
</organism>